<dbReference type="GO" id="GO:0032259">
    <property type="term" value="P:methylation"/>
    <property type="evidence" value="ECO:0007669"/>
    <property type="project" value="UniProtKB-KW"/>
</dbReference>
<gene>
    <name evidence="6" type="ORF">RPIT_00040</name>
</gene>
<accession>A0A1Q2CBC4</accession>
<evidence type="ECO:0000256" key="5">
    <source>
        <dbReference type="ARBA" id="ARBA00023244"/>
    </source>
</evidence>
<dbReference type="GO" id="GO:0019354">
    <property type="term" value="P:siroheme biosynthetic process"/>
    <property type="evidence" value="ECO:0007669"/>
    <property type="project" value="InterPro"/>
</dbReference>
<keyword evidence="2 6" id="KW-0489">Methyltransferase</keyword>
<evidence type="ECO:0000256" key="1">
    <source>
        <dbReference type="ARBA" id="ARBA00012162"/>
    </source>
</evidence>
<dbReference type="InterPro" id="IPR000878">
    <property type="entry name" value="4pyrrol_Mease"/>
</dbReference>
<dbReference type="CDD" id="cd11642">
    <property type="entry name" value="SUMT"/>
    <property type="match status" value="1"/>
</dbReference>
<evidence type="ECO:0000256" key="3">
    <source>
        <dbReference type="ARBA" id="ARBA00022679"/>
    </source>
</evidence>
<dbReference type="GO" id="GO:0004851">
    <property type="term" value="F:uroporphyrin-III C-methyltransferase activity"/>
    <property type="evidence" value="ECO:0007669"/>
    <property type="project" value="UniProtKB-EC"/>
</dbReference>
<keyword evidence="7" id="KW-1185">Reference proteome</keyword>
<dbReference type="InterPro" id="IPR014777">
    <property type="entry name" value="4pyrrole_Mease_sub1"/>
</dbReference>
<dbReference type="Pfam" id="PF00590">
    <property type="entry name" value="TP_methylase"/>
    <property type="match status" value="1"/>
</dbReference>
<dbReference type="EMBL" id="CP019605">
    <property type="protein sequence ID" value="AQP43410.1"/>
    <property type="molecule type" value="Genomic_DNA"/>
</dbReference>
<name>A0A1Q2CBC4_9ACTN</name>
<proteinExistence type="predicted"/>
<dbReference type="SUPFAM" id="SSF53790">
    <property type="entry name" value="Tetrapyrrole methylase"/>
    <property type="match status" value="1"/>
</dbReference>
<reference evidence="6 7" key="1">
    <citation type="journal article" date="2016" name="Int. J. Syst. Evol. Microbiol.">
        <title>Tessaracoccus flavus sp. nov., isolated from the drainage system of a lindane-producing factory.</title>
        <authorList>
            <person name="Kumari R."/>
            <person name="Singh P."/>
            <person name="Schumann P."/>
            <person name="Lal R."/>
        </authorList>
    </citation>
    <scope>NUCLEOTIDE SEQUENCE [LARGE SCALE GENOMIC DNA]</scope>
    <source>
        <strain evidence="6 7">RP1T</strain>
    </source>
</reference>
<dbReference type="InterPro" id="IPR014776">
    <property type="entry name" value="4pyrrole_Mease_sub2"/>
</dbReference>
<dbReference type="Gene3D" id="3.30.950.10">
    <property type="entry name" value="Methyltransferase, Cobalt-precorrin-4 Transmethylase, Domain 2"/>
    <property type="match status" value="1"/>
</dbReference>
<dbReference type="KEGG" id="tfl:RPIT_00040"/>
<evidence type="ECO:0000256" key="2">
    <source>
        <dbReference type="ARBA" id="ARBA00022603"/>
    </source>
</evidence>
<dbReference type="EC" id="2.1.1.107" evidence="1"/>
<organism evidence="6 7">
    <name type="scientific">Tessaracoccus flavus</name>
    <dbReference type="NCBI Taxonomy" id="1610493"/>
    <lineage>
        <taxon>Bacteria</taxon>
        <taxon>Bacillati</taxon>
        <taxon>Actinomycetota</taxon>
        <taxon>Actinomycetes</taxon>
        <taxon>Propionibacteriales</taxon>
        <taxon>Propionibacteriaceae</taxon>
        <taxon>Tessaracoccus</taxon>
    </lineage>
</organism>
<dbReference type="FunFam" id="3.40.1010.10:FF:000001">
    <property type="entry name" value="Siroheme synthase"/>
    <property type="match status" value="1"/>
</dbReference>
<dbReference type="InterPro" id="IPR006366">
    <property type="entry name" value="CobA/CysG_C"/>
</dbReference>
<dbReference type="FunFam" id="3.30.950.10:FF:000001">
    <property type="entry name" value="Siroheme synthase"/>
    <property type="match status" value="1"/>
</dbReference>
<keyword evidence="4" id="KW-0949">S-adenosyl-L-methionine</keyword>
<sequence>MRFEFAPGTVVLVGGGPGDPGLMTVAGLSAIQQADVIVHDRLGPLELLDEAADGAEVINVGKIPRGAYTPQEEINRLLVDRAQQGLRVVRLKGGDNYVFGRGGEEWLACAEAGVPVRVIPGVTSAVSVPAMAGIPVTHRSLSQGFCVVSGHVAPDDERSAVDWGALARCGLTIVILMGVHNLNHIADALIAGGMEPGTAAAVVADGTTPGQRTIRSRLDRVSNEAAGADVRPPAIVVVGAVAGLTLNAREPD</sequence>
<dbReference type="InterPro" id="IPR035996">
    <property type="entry name" value="4pyrrol_Methylase_sf"/>
</dbReference>
<dbReference type="Proteomes" id="UP000188324">
    <property type="component" value="Chromosome"/>
</dbReference>
<evidence type="ECO:0000256" key="4">
    <source>
        <dbReference type="ARBA" id="ARBA00022691"/>
    </source>
</evidence>
<dbReference type="InterPro" id="IPR050161">
    <property type="entry name" value="Siro_Cobalamin_biosynth"/>
</dbReference>
<evidence type="ECO:0000313" key="6">
    <source>
        <dbReference type="EMBL" id="AQP43410.1"/>
    </source>
</evidence>
<keyword evidence="3 6" id="KW-0808">Transferase</keyword>
<dbReference type="OrthoDB" id="9815856at2"/>
<dbReference type="RefSeq" id="WP_077339302.1">
    <property type="nucleotide sequence ID" value="NZ_CP019605.1"/>
</dbReference>
<dbReference type="NCBIfam" id="NF004790">
    <property type="entry name" value="PRK06136.1"/>
    <property type="match status" value="1"/>
</dbReference>
<dbReference type="STRING" id="1610493.RPIT_00040"/>
<keyword evidence="5" id="KW-0627">Porphyrin biosynthesis</keyword>
<dbReference type="PANTHER" id="PTHR45790:SF3">
    <property type="entry name" value="S-ADENOSYL-L-METHIONINE-DEPENDENT UROPORPHYRINOGEN III METHYLTRANSFERASE, CHLOROPLASTIC"/>
    <property type="match status" value="1"/>
</dbReference>
<protein>
    <recommendedName>
        <fullName evidence="1">uroporphyrinogen-III C-methyltransferase</fullName>
        <ecNumber evidence="1">2.1.1.107</ecNumber>
    </recommendedName>
</protein>
<evidence type="ECO:0000313" key="7">
    <source>
        <dbReference type="Proteomes" id="UP000188324"/>
    </source>
</evidence>
<dbReference type="PANTHER" id="PTHR45790">
    <property type="entry name" value="SIROHEME SYNTHASE-RELATED"/>
    <property type="match status" value="1"/>
</dbReference>
<dbReference type="NCBIfam" id="TIGR01469">
    <property type="entry name" value="cobA_cysG_Cterm"/>
    <property type="match status" value="1"/>
</dbReference>
<dbReference type="AlphaFoldDB" id="A0A1Q2CBC4"/>
<dbReference type="Gene3D" id="3.40.1010.10">
    <property type="entry name" value="Cobalt-precorrin-4 Transmethylase, Domain 1"/>
    <property type="match status" value="1"/>
</dbReference>